<evidence type="ECO:0000256" key="12">
    <source>
        <dbReference type="SAM" id="MobiDB-lite"/>
    </source>
</evidence>
<evidence type="ECO:0000313" key="13">
    <source>
        <dbReference type="EMBL" id="NKX93356.1"/>
    </source>
</evidence>
<comment type="caution">
    <text evidence="11">Lacks conserved residue(s) required for the propagation of feature annotation.</text>
</comment>
<feature type="binding site" evidence="11">
    <location>
        <position position="156"/>
    </location>
    <ligand>
        <name>ATP</name>
        <dbReference type="ChEBI" id="CHEBI:30616"/>
    </ligand>
</feature>
<evidence type="ECO:0000256" key="7">
    <source>
        <dbReference type="ARBA" id="ARBA00022777"/>
    </source>
</evidence>
<dbReference type="GO" id="GO:0005829">
    <property type="term" value="C:cytosol"/>
    <property type="evidence" value="ECO:0007669"/>
    <property type="project" value="TreeGrafter"/>
</dbReference>
<keyword evidence="4 11" id="KW-0028">Amino-acid biosynthesis</keyword>
<evidence type="ECO:0000256" key="5">
    <source>
        <dbReference type="ARBA" id="ARBA00022679"/>
    </source>
</evidence>
<name>A0A9X5FBE5_9MICO</name>
<accession>A0A9X5FBE5</accession>
<dbReference type="InterPro" id="IPR027417">
    <property type="entry name" value="P-loop_NTPase"/>
</dbReference>
<evidence type="ECO:0000256" key="9">
    <source>
        <dbReference type="ARBA" id="ARBA00023141"/>
    </source>
</evidence>
<feature type="binding site" evidence="11">
    <location>
        <position position="114"/>
    </location>
    <ligand>
        <name>substrate</name>
    </ligand>
</feature>
<dbReference type="PROSITE" id="PS01128">
    <property type="entry name" value="SHIKIMATE_KINASE"/>
    <property type="match status" value="1"/>
</dbReference>
<evidence type="ECO:0000256" key="2">
    <source>
        <dbReference type="ARBA" id="ARBA00006997"/>
    </source>
</evidence>
<keyword evidence="5 11" id="KW-0808">Transferase</keyword>
<feature type="binding site" evidence="11">
    <location>
        <position position="174"/>
    </location>
    <ligand>
        <name>substrate</name>
    </ligand>
</feature>
<evidence type="ECO:0000256" key="6">
    <source>
        <dbReference type="ARBA" id="ARBA00022741"/>
    </source>
</evidence>
<dbReference type="PRINTS" id="PR01100">
    <property type="entry name" value="SHIKIMTKNASE"/>
</dbReference>
<dbReference type="AlphaFoldDB" id="A0A9X5FBE5"/>
<keyword evidence="11" id="KW-0460">Magnesium</keyword>
<organism evidence="13 14">
    <name type="scientific">Sanguibacter hominis ATCC BAA-789</name>
    <dbReference type="NCBI Taxonomy" id="1312740"/>
    <lineage>
        <taxon>Bacteria</taxon>
        <taxon>Bacillati</taxon>
        <taxon>Actinomycetota</taxon>
        <taxon>Actinomycetes</taxon>
        <taxon>Micrococcales</taxon>
        <taxon>Sanguibacteraceae</taxon>
        <taxon>Sanguibacter</taxon>
    </lineage>
</organism>
<comment type="similarity">
    <text evidence="2 11">Belongs to the shikimate kinase family.</text>
</comment>
<comment type="cofactor">
    <cofactor evidence="11">
        <name>Mg(2+)</name>
        <dbReference type="ChEBI" id="CHEBI:18420"/>
    </cofactor>
    <text evidence="11">Binds 1 Mg(2+) ion per subunit.</text>
</comment>
<comment type="function">
    <text evidence="11">Catalyzes the specific phosphorylation of the 3-hydroxyl group of shikimic acid using ATP as a cosubstrate.</text>
</comment>
<feature type="binding site" evidence="11">
    <location>
        <begin position="46"/>
        <end position="51"/>
    </location>
    <ligand>
        <name>ATP</name>
        <dbReference type="ChEBI" id="CHEBI:30616"/>
    </ligand>
</feature>
<keyword evidence="6 11" id="KW-0547">Nucleotide-binding</keyword>
<dbReference type="Gene3D" id="3.40.50.300">
    <property type="entry name" value="P-loop containing nucleotide triphosphate hydrolases"/>
    <property type="match status" value="1"/>
</dbReference>
<keyword evidence="9 11" id="KW-0057">Aromatic amino acid biosynthesis</keyword>
<feature type="compositionally biased region" description="Low complexity" evidence="12">
    <location>
        <begin position="19"/>
        <end position="30"/>
    </location>
</feature>
<dbReference type="PANTHER" id="PTHR21087">
    <property type="entry name" value="SHIKIMATE KINASE"/>
    <property type="match status" value="1"/>
</dbReference>
<keyword evidence="11" id="KW-0479">Metal-binding</keyword>
<feature type="binding site" evidence="11">
    <location>
        <position position="68"/>
    </location>
    <ligand>
        <name>substrate</name>
    </ligand>
</feature>
<dbReference type="InterPro" id="IPR000623">
    <property type="entry name" value="Shikimate_kinase/TSH1"/>
</dbReference>
<dbReference type="EC" id="2.7.1.71" evidence="3 11"/>
<dbReference type="Pfam" id="PF01202">
    <property type="entry name" value="SKI"/>
    <property type="match status" value="1"/>
</dbReference>
<gene>
    <name evidence="11" type="primary">aroK</name>
    <name evidence="13" type="ORF">HF995_08760</name>
</gene>
<feature type="region of interest" description="Disordered" evidence="12">
    <location>
        <begin position="1"/>
        <end position="30"/>
    </location>
</feature>
<dbReference type="GO" id="GO:0009073">
    <property type="term" value="P:aromatic amino acid family biosynthetic process"/>
    <property type="evidence" value="ECO:0007669"/>
    <property type="project" value="UniProtKB-KW"/>
</dbReference>
<dbReference type="GO" id="GO:0000287">
    <property type="term" value="F:magnesium ion binding"/>
    <property type="evidence" value="ECO:0007669"/>
    <property type="project" value="UniProtKB-UniRule"/>
</dbReference>
<dbReference type="GO" id="GO:0005524">
    <property type="term" value="F:ATP binding"/>
    <property type="evidence" value="ECO:0007669"/>
    <property type="project" value="UniProtKB-UniRule"/>
</dbReference>
<dbReference type="CDD" id="cd00464">
    <property type="entry name" value="SK"/>
    <property type="match status" value="1"/>
</dbReference>
<dbReference type="Proteomes" id="UP000774283">
    <property type="component" value="Unassembled WGS sequence"/>
</dbReference>
<evidence type="ECO:0000256" key="11">
    <source>
        <dbReference type="HAMAP-Rule" id="MF_00109"/>
    </source>
</evidence>
<proteinExistence type="inferred from homology"/>
<reference evidence="13 14" key="1">
    <citation type="submission" date="2020-04" db="EMBL/GenBank/DDBJ databases">
        <title>MicrobeNet Type strains.</title>
        <authorList>
            <person name="Nicholson A.C."/>
        </authorList>
    </citation>
    <scope>NUCLEOTIDE SEQUENCE [LARGE SCALE GENOMIC DNA]</scope>
    <source>
        <strain evidence="13 14">ATCC BAA-789</strain>
    </source>
</reference>
<protein>
    <recommendedName>
        <fullName evidence="3 11">Shikimate kinase</fullName>
        <shortName evidence="11">SK</shortName>
        <ecNumber evidence="3 11">2.7.1.71</ecNumber>
    </recommendedName>
</protein>
<feature type="binding site" evidence="11">
    <location>
        <position position="92"/>
    </location>
    <ligand>
        <name>substrate</name>
    </ligand>
</feature>
<feature type="binding site" evidence="11">
    <location>
        <position position="50"/>
    </location>
    <ligand>
        <name>Mg(2+)</name>
        <dbReference type="ChEBI" id="CHEBI:18420"/>
    </ligand>
</feature>
<evidence type="ECO:0000256" key="8">
    <source>
        <dbReference type="ARBA" id="ARBA00022840"/>
    </source>
</evidence>
<dbReference type="GO" id="GO:0009423">
    <property type="term" value="P:chorismate biosynthetic process"/>
    <property type="evidence" value="ECO:0007669"/>
    <property type="project" value="UniProtKB-UniRule"/>
</dbReference>
<dbReference type="InterPro" id="IPR023000">
    <property type="entry name" value="Shikimate_kinase_CS"/>
</dbReference>
<dbReference type="SUPFAM" id="SSF52540">
    <property type="entry name" value="P-loop containing nucleoside triphosphate hydrolases"/>
    <property type="match status" value="1"/>
</dbReference>
<keyword evidence="11" id="KW-0963">Cytoplasm</keyword>
<evidence type="ECO:0000256" key="4">
    <source>
        <dbReference type="ARBA" id="ARBA00022605"/>
    </source>
</evidence>
<evidence type="ECO:0000256" key="3">
    <source>
        <dbReference type="ARBA" id="ARBA00012154"/>
    </source>
</evidence>
<sequence>MSVSASRRPGLSPRGTDVSAAGGASRYSRSVVQTSSPRVVLAGPPGSGKSTVAAEIGAVTGWSVRDTDADVEVLAGKSVSDIFVEDGEDTFRALERRAVATALAEHEGVLALGGGAVLAEDTQSLLARYVADGGTVVFLDVSLAHAAPRVGFNTARPLLVGNPRAQWQALMSARRPVYEKVGSLHVLTDDLAPADVAAQILAALDAAQPGGTR</sequence>
<dbReference type="InterPro" id="IPR031322">
    <property type="entry name" value="Shikimate/glucono_kinase"/>
</dbReference>
<dbReference type="GO" id="GO:0004765">
    <property type="term" value="F:shikimate kinase activity"/>
    <property type="evidence" value="ECO:0007669"/>
    <property type="project" value="UniProtKB-UniRule"/>
</dbReference>
<dbReference type="EMBL" id="JAAXOW010000002">
    <property type="protein sequence ID" value="NKX93356.1"/>
    <property type="molecule type" value="Genomic_DNA"/>
</dbReference>
<evidence type="ECO:0000256" key="1">
    <source>
        <dbReference type="ARBA" id="ARBA00004842"/>
    </source>
</evidence>
<comment type="pathway">
    <text evidence="1 11">Metabolic intermediate biosynthesis; chorismate biosynthesis; chorismate from D-erythrose 4-phosphate and phosphoenolpyruvate: step 5/7.</text>
</comment>
<comment type="subcellular location">
    <subcellularLocation>
        <location evidence="11">Cytoplasm</location>
    </subcellularLocation>
</comment>
<comment type="caution">
    <text evidence="13">The sequence shown here is derived from an EMBL/GenBank/DDBJ whole genome shotgun (WGS) entry which is preliminary data.</text>
</comment>
<keyword evidence="7 11" id="KW-0418">Kinase</keyword>
<keyword evidence="8 11" id="KW-0067">ATP-binding</keyword>
<dbReference type="HAMAP" id="MF_00109">
    <property type="entry name" value="Shikimate_kinase"/>
    <property type="match status" value="1"/>
</dbReference>
<comment type="subunit">
    <text evidence="11">Monomer.</text>
</comment>
<dbReference type="GO" id="GO:0008652">
    <property type="term" value="P:amino acid biosynthetic process"/>
    <property type="evidence" value="ECO:0007669"/>
    <property type="project" value="UniProtKB-KW"/>
</dbReference>
<keyword evidence="14" id="KW-1185">Reference proteome</keyword>
<dbReference type="PANTHER" id="PTHR21087:SF16">
    <property type="entry name" value="SHIKIMATE KINASE 1, CHLOROPLASTIC"/>
    <property type="match status" value="1"/>
</dbReference>
<evidence type="ECO:0000313" key="14">
    <source>
        <dbReference type="Proteomes" id="UP000774283"/>
    </source>
</evidence>
<comment type="catalytic activity">
    <reaction evidence="10 11">
        <text>shikimate + ATP = 3-phosphoshikimate + ADP + H(+)</text>
        <dbReference type="Rhea" id="RHEA:13121"/>
        <dbReference type="ChEBI" id="CHEBI:15378"/>
        <dbReference type="ChEBI" id="CHEBI:30616"/>
        <dbReference type="ChEBI" id="CHEBI:36208"/>
        <dbReference type="ChEBI" id="CHEBI:145989"/>
        <dbReference type="ChEBI" id="CHEBI:456216"/>
        <dbReference type="EC" id="2.7.1.71"/>
    </reaction>
</comment>
<evidence type="ECO:0000256" key="10">
    <source>
        <dbReference type="ARBA" id="ARBA00048567"/>
    </source>
</evidence>